<dbReference type="OrthoDB" id="89089at2"/>
<evidence type="ECO:0000313" key="2">
    <source>
        <dbReference type="Proteomes" id="UP000256869"/>
    </source>
</evidence>
<evidence type="ECO:0000313" key="1">
    <source>
        <dbReference type="EMBL" id="RED64676.1"/>
    </source>
</evidence>
<dbReference type="Proteomes" id="UP000256869">
    <property type="component" value="Unassembled WGS sequence"/>
</dbReference>
<reference evidence="1 2" key="1">
    <citation type="submission" date="2018-07" db="EMBL/GenBank/DDBJ databases">
        <title>Genomic Encyclopedia of Type Strains, Phase III (KMG-III): the genomes of soil and plant-associated and newly described type strains.</title>
        <authorList>
            <person name="Whitman W."/>
        </authorList>
    </citation>
    <scope>NUCLEOTIDE SEQUENCE [LARGE SCALE GENOMIC DNA]</scope>
    <source>
        <strain evidence="1 2">CECT 8236</strain>
    </source>
</reference>
<proteinExistence type="predicted"/>
<name>A0A3D9IU83_9BACL</name>
<accession>A0A3D9IU83</accession>
<dbReference type="RefSeq" id="WP_115991453.1">
    <property type="nucleotide sequence ID" value="NZ_QRDY01000002.1"/>
</dbReference>
<dbReference type="Gene3D" id="3.10.450.40">
    <property type="match status" value="1"/>
</dbReference>
<dbReference type="SUPFAM" id="SSF160719">
    <property type="entry name" value="gpW/gp25-like"/>
    <property type="match status" value="1"/>
</dbReference>
<comment type="caution">
    <text evidence="1">The sequence shown here is derived from an EMBL/GenBank/DDBJ whole genome shotgun (WGS) entry which is preliminary data.</text>
</comment>
<dbReference type="AlphaFoldDB" id="A0A3D9IU83"/>
<keyword evidence="2" id="KW-1185">Reference proteome</keyword>
<organism evidence="1 2">
    <name type="scientific">Cohnella lupini</name>
    <dbReference type="NCBI Taxonomy" id="1294267"/>
    <lineage>
        <taxon>Bacteria</taxon>
        <taxon>Bacillati</taxon>
        <taxon>Bacillota</taxon>
        <taxon>Bacilli</taxon>
        <taxon>Bacillales</taxon>
        <taxon>Paenibacillaceae</taxon>
        <taxon>Cohnella</taxon>
    </lineage>
</organism>
<protein>
    <submittedName>
        <fullName evidence="1">Uncharacterized protein DUF2634</fullName>
    </submittedName>
</protein>
<dbReference type="Pfam" id="PF10934">
    <property type="entry name" value="Sheath_initiator"/>
    <property type="match status" value="1"/>
</dbReference>
<dbReference type="EMBL" id="QRDY01000002">
    <property type="protein sequence ID" value="RED64676.1"/>
    <property type="molecule type" value="Genomic_DNA"/>
</dbReference>
<gene>
    <name evidence="1" type="ORF">DFP95_10296</name>
</gene>
<dbReference type="InterPro" id="IPR020288">
    <property type="entry name" value="Sheath_initiator"/>
</dbReference>
<sequence>MIPTGNSIGTELGDDFDLQSTSLTYRFDPKSGLISGKIDGIEAVKQAVFKILQTERFQYLAYDSDYGIEMISLLGQDRRIYRSELKRRIEEALLQDERIDAVEDMEVSFQENAVLARFTVVTPIGSFQASQEVI</sequence>